<evidence type="ECO:0000313" key="3">
    <source>
        <dbReference type="Proteomes" id="UP000708208"/>
    </source>
</evidence>
<name>A0A8J2PWA6_9HEXA</name>
<feature type="compositionally biased region" description="Polar residues" evidence="1">
    <location>
        <begin position="538"/>
        <end position="564"/>
    </location>
</feature>
<comment type="caution">
    <text evidence="2">The sequence shown here is derived from an EMBL/GenBank/DDBJ whole genome shotgun (WGS) entry which is preliminary data.</text>
</comment>
<feature type="compositionally biased region" description="Basic residues" evidence="1">
    <location>
        <begin position="1"/>
        <end position="14"/>
    </location>
</feature>
<sequence length="682" mass="76594">MGGCFGKKKSKNKKTNWDQSQDDHHTYQQNFSTEYQISSRSPQKSVHQKHGHGIKSNTKSDNQTQTTDLNFNVPQAHTPKNIPRTERQLEPSSPEVRHGKTPKTSKTQTLVNIGIYLDESHISIGTTDPEKIQPKLLLQHPGQLTLLQDRTEIGKNINSTEIKYSFNLYDLLKDEANSVYEVAFEKVAFSVSPEELLVLFFKNLRAQIKVNLKDASVGNAIVSTAFLLTSFEKQRLKFAMTSASIVPTRIVTSLLTTAIAEATYNRCLTRSKIDHEYVVVVHSVTNSFSMAIIEVGKDYIFMRRCTGSENYELPFNKKNAITLYEHGLSDLHIEDYGCDKILEVSKLEPVPLVGKTSYGGTMNVSSVAAFLGPFAGACFLACSAFMPQLKLPSNINVQDASRSDLAVHLDSWVNPRQISFKNTSIIRRTIFQDKVSVPAEGIQMTLFEQYGDSVIQVGQFRIDRPEWSNEAFLQVLVNQDGMFNVTSKDANVMRLSEFAGKTRGQQMQDTKILEYYSSPSKGVPNKNKLNDLPNLPNRIQNASGKVNRGNSKIPQSKSAHMESGSSLTTMLSKDVMTKAVEVGLQHHQEVMHQITDQGEPFSVRQINHYHEKSKTEALQAFEESFGCLQQNAPVAFSSAKTNFEARINSQLPTYIMRHEVKIEKVAKEKHLLNYNSQLGLEK</sequence>
<accession>A0A8J2PWA6</accession>
<dbReference type="Proteomes" id="UP000708208">
    <property type="component" value="Unassembled WGS sequence"/>
</dbReference>
<keyword evidence="3" id="KW-1185">Reference proteome</keyword>
<feature type="region of interest" description="Disordered" evidence="1">
    <location>
        <begin position="517"/>
        <end position="564"/>
    </location>
</feature>
<proteinExistence type="predicted"/>
<organism evidence="2 3">
    <name type="scientific">Allacma fusca</name>
    <dbReference type="NCBI Taxonomy" id="39272"/>
    <lineage>
        <taxon>Eukaryota</taxon>
        <taxon>Metazoa</taxon>
        <taxon>Ecdysozoa</taxon>
        <taxon>Arthropoda</taxon>
        <taxon>Hexapoda</taxon>
        <taxon>Collembola</taxon>
        <taxon>Symphypleona</taxon>
        <taxon>Sminthuridae</taxon>
        <taxon>Allacma</taxon>
    </lineage>
</organism>
<feature type="compositionally biased region" description="Polar residues" evidence="1">
    <location>
        <begin position="27"/>
        <end position="45"/>
    </location>
</feature>
<evidence type="ECO:0000313" key="2">
    <source>
        <dbReference type="EMBL" id="CAG7830772.1"/>
    </source>
</evidence>
<dbReference type="AlphaFoldDB" id="A0A8J2PWA6"/>
<feature type="region of interest" description="Disordered" evidence="1">
    <location>
        <begin position="1"/>
        <end position="104"/>
    </location>
</feature>
<protein>
    <submittedName>
        <fullName evidence="2">Uncharacterized protein</fullName>
    </submittedName>
</protein>
<dbReference type="EMBL" id="CAJVCH010557511">
    <property type="protein sequence ID" value="CAG7830772.1"/>
    <property type="molecule type" value="Genomic_DNA"/>
</dbReference>
<reference evidence="2" key="1">
    <citation type="submission" date="2021-06" db="EMBL/GenBank/DDBJ databases">
        <authorList>
            <person name="Hodson N. C."/>
            <person name="Mongue J. A."/>
            <person name="Jaron S. K."/>
        </authorList>
    </citation>
    <scope>NUCLEOTIDE SEQUENCE</scope>
</reference>
<gene>
    <name evidence="2" type="ORF">AFUS01_LOCUS40554</name>
</gene>
<feature type="compositionally biased region" description="Low complexity" evidence="1">
    <location>
        <begin position="524"/>
        <end position="537"/>
    </location>
</feature>
<evidence type="ECO:0000256" key="1">
    <source>
        <dbReference type="SAM" id="MobiDB-lite"/>
    </source>
</evidence>
<feature type="compositionally biased region" description="Polar residues" evidence="1">
    <location>
        <begin position="55"/>
        <end position="75"/>
    </location>
</feature>